<accession>A0A4R6IIN1</accession>
<dbReference type="AlphaFoldDB" id="A0A4R6IIN1"/>
<keyword evidence="3" id="KW-1185">Reference proteome</keyword>
<comment type="caution">
    <text evidence="2">The sequence shown here is derived from an EMBL/GenBank/DDBJ whole genome shotgun (WGS) entry which is preliminary data.</text>
</comment>
<proteinExistence type="predicted"/>
<keyword evidence="1" id="KW-0732">Signal</keyword>
<evidence type="ECO:0000313" key="3">
    <source>
        <dbReference type="Proteomes" id="UP000295499"/>
    </source>
</evidence>
<dbReference type="OrthoDB" id="9812256at2"/>
<name>A0A4R6IIN1_9SPHI</name>
<protein>
    <submittedName>
        <fullName evidence="2">Uncharacterized protein</fullName>
    </submittedName>
</protein>
<sequence>MKKALISTFIFCLGFLSPQLAAFAQRSYQTIPLPLEIASVNEEFSGLSSHKGRLYLIPQYGSYKETKLEGIFNIYSILTDSITRVIEGKDKQLTAFKTIKVKNLALLPDEIKSGYEGFEAITFIGDEVYLSIETHDDKDYCYLIKGILNTKLGTIEIDAVNFMRLARYPYVENAGYEALTYLPEKKKLLAIYEYNAMHNGGIGYLIDPSFKKAPEKIDIPFLPFRITDIQIDAQGTIYGINYFWNGDYKAYLDNEMFRNAEKEISKTIPDLKAELTQNGDYLKKKTTSYSRIVRLSATGKKQWEAVRSFPSDKNNWEGMVLFRKGALVISDANRSDKQVTTLAYFDFK</sequence>
<dbReference type="EMBL" id="SNWM01000003">
    <property type="protein sequence ID" value="TDO21842.1"/>
    <property type="molecule type" value="Genomic_DNA"/>
</dbReference>
<reference evidence="2 3" key="1">
    <citation type="submission" date="2019-03" db="EMBL/GenBank/DDBJ databases">
        <title>Genomic Encyclopedia of Archaeal and Bacterial Type Strains, Phase II (KMG-II): from individual species to whole genera.</title>
        <authorList>
            <person name="Goeker M."/>
        </authorList>
    </citation>
    <scope>NUCLEOTIDE SEQUENCE [LARGE SCALE GENOMIC DNA]</scope>
    <source>
        <strain evidence="2 3">DSM 19034</strain>
    </source>
</reference>
<gene>
    <name evidence="2" type="ORF">CLV32_2950</name>
</gene>
<organism evidence="2 3">
    <name type="scientific">Pedobacter duraquae</name>
    <dbReference type="NCBI Taxonomy" id="425511"/>
    <lineage>
        <taxon>Bacteria</taxon>
        <taxon>Pseudomonadati</taxon>
        <taxon>Bacteroidota</taxon>
        <taxon>Sphingobacteriia</taxon>
        <taxon>Sphingobacteriales</taxon>
        <taxon>Sphingobacteriaceae</taxon>
        <taxon>Pedobacter</taxon>
    </lineage>
</organism>
<feature type="chain" id="PRO_5020219900" evidence="1">
    <location>
        <begin position="22"/>
        <end position="348"/>
    </location>
</feature>
<dbReference type="Proteomes" id="UP000295499">
    <property type="component" value="Unassembled WGS sequence"/>
</dbReference>
<feature type="signal peptide" evidence="1">
    <location>
        <begin position="1"/>
        <end position="21"/>
    </location>
</feature>
<dbReference type="RefSeq" id="WP_133556665.1">
    <property type="nucleotide sequence ID" value="NZ_SNWM01000003.1"/>
</dbReference>
<evidence type="ECO:0000256" key="1">
    <source>
        <dbReference type="SAM" id="SignalP"/>
    </source>
</evidence>
<evidence type="ECO:0000313" key="2">
    <source>
        <dbReference type="EMBL" id="TDO21842.1"/>
    </source>
</evidence>